<evidence type="ECO:0000256" key="1">
    <source>
        <dbReference type="ARBA" id="ARBA00004571"/>
    </source>
</evidence>
<keyword evidence="11 12" id="KW-0998">Cell outer membrane</keyword>
<evidence type="ECO:0000256" key="6">
    <source>
        <dbReference type="ARBA" id="ARBA00022729"/>
    </source>
</evidence>
<comment type="caution">
    <text evidence="18">The sequence shown here is derived from an EMBL/GenBank/DDBJ whole genome shotgun (WGS) entry which is preliminary data.</text>
</comment>
<dbReference type="InterPro" id="IPR036942">
    <property type="entry name" value="Beta-barrel_TonB_sf"/>
</dbReference>
<dbReference type="InterPro" id="IPR010917">
    <property type="entry name" value="TonB_rcpt_CS"/>
</dbReference>
<feature type="chain" id="PRO_5032343830" evidence="15">
    <location>
        <begin position="26"/>
        <end position="948"/>
    </location>
</feature>
<evidence type="ECO:0000256" key="11">
    <source>
        <dbReference type="ARBA" id="ARBA00023237"/>
    </source>
</evidence>
<dbReference type="InterPro" id="IPR010949">
    <property type="entry name" value="TonB_Hb/transfer/lactofer_rcpt"/>
</dbReference>
<comment type="similarity">
    <text evidence="2">Belongs to the TonB-dependent receptor family. Hemoglobin/haptoglobin binding protein subfamily.</text>
</comment>
<evidence type="ECO:0000256" key="12">
    <source>
        <dbReference type="PROSITE-ProRule" id="PRU01360"/>
    </source>
</evidence>
<dbReference type="PANTHER" id="PTHR30069">
    <property type="entry name" value="TONB-DEPENDENT OUTER MEMBRANE RECEPTOR"/>
    <property type="match status" value="1"/>
</dbReference>
<gene>
    <name evidence="18" type="ORF">appser6_11990</name>
</gene>
<evidence type="ECO:0000259" key="17">
    <source>
        <dbReference type="Pfam" id="PF07715"/>
    </source>
</evidence>
<name>A0A828PKY6_ACTPL</name>
<dbReference type="CDD" id="cd01347">
    <property type="entry name" value="ligand_gated_channel"/>
    <property type="match status" value="1"/>
</dbReference>
<dbReference type="InterPro" id="IPR039426">
    <property type="entry name" value="TonB-dep_rcpt-like"/>
</dbReference>
<dbReference type="Gene3D" id="2.170.130.10">
    <property type="entry name" value="TonB-dependent receptor, plug domain"/>
    <property type="match status" value="1"/>
</dbReference>
<keyword evidence="9 12" id="KW-0472">Membrane</keyword>
<evidence type="ECO:0000256" key="2">
    <source>
        <dbReference type="ARBA" id="ARBA00008143"/>
    </source>
</evidence>
<evidence type="ECO:0000256" key="9">
    <source>
        <dbReference type="ARBA" id="ARBA00023136"/>
    </source>
</evidence>
<dbReference type="Gene3D" id="2.40.170.20">
    <property type="entry name" value="TonB-dependent receptor, beta-barrel domain"/>
    <property type="match status" value="2"/>
</dbReference>
<evidence type="ECO:0000256" key="10">
    <source>
        <dbReference type="ARBA" id="ARBA00023170"/>
    </source>
</evidence>
<feature type="domain" description="TonB-dependent receptor plug" evidence="17">
    <location>
        <begin position="50"/>
        <end position="158"/>
    </location>
</feature>
<dbReference type="SUPFAM" id="SSF56935">
    <property type="entry name" value="Porins"/>
    <property type="match status" value="1"/>
</dbReference>
<keyword evidence="3 12" id="KW-0813">Transport</keyword>
<dbReference type="InterPro" id="IPR037066">
    <property type="entry name" value="Plug_dom_sf"/>
</dbReference>
<evidence type="ECO:0000256" key="13">
    <source>
        <dbReference type="PROSITE-ProRule" id="PRU10144"/>
    </source>
</evidence>
<evidence type="ECO:0000256" key="4">
    <source>
        <dbReference type="ARBA" id="ARBA00022452"/>
    </source>
</evidence>
<protein>
    <submittedName>
        <fullName evidence="18">Hemoglobin-binding protein A</fullName>
    </submittedName>
</protein>
<evidence type="ECO:0000256" key="3">
    <source>
        <dbReference type="ARBA" id="ARBA00022448"/>
    </source>
</evidence>
<keyword evidence="10" id="KW-0675">Receptor</keyword>
<dbReference type="GeneID" id="48599274"/>
<dbReference type="Pfam" id="PF07715">
    <property type="entry name" value="Plug"/>
    <property type="match status" value="1"/>
</dbReference>
<dbReference type="Pfam" id="PF00593">
    <property type="entry name" value="TonB_dep_Rec_b-barrel"/>
    <property type="match status" value="1"/>
</dbReference>
<dbReference type="PANTHER" id="PTHR30069:SF29">
    <property type="entry name" value="HEMOGLOBIN AND HEMOGLOBIN-HAPTOGLOBIN-BINDING PROTEIN 1-RELATED"/>
    <property type="match status" value="1"/>
</dbReference>
<dbReference type="InterPro" id="IPR000531">
    <property type="entry name" value="Beta-barrel_TonB"/>
</dbReference>
<dbReference type="RefSeq" id="WP_005597854.1">
    <property type="nucleotide sequence ID" value="NZ_ADOG01000016.1"/>
</dbReference>
<keyword evidence="5 12" id="KW-0812">Transmembrane</keyword>
<dbReference type="PROSITE" id="PS52016">
    <property type="entry name" value="TONB_DEPENDENT_REC_3"/>
    <property type="match status" value="1"/>
</dbReference>
<evidence type="ECO:0000256" key="5">
    <source>
        <dbReference type="ARBA" id="ARBA00022692"/>
    </source>
</evidence>
<dbReference type="GO" id="GO:0015344">
    <property type="term" value="F:siderophore uptake transmembrane transporter activity"/>
    <property type="evidence" value="ECO:0007669"/>
    <property type="project" value="TreeGrafter"/>
</dbReference>
<evidence type="ECO:0000259" key="16">
    <source>
        <dbReference type="Pfam" id="PF00593"/>
    </source>
</evidence>
<dbReference type="SMR" id="A0A828PKY6"/>
<dbReference type="EMBL" id="ADOG01000016">
    <property type="protein sequence ID" value="EFM91883.1"/>
    <property type="molecule type" value="Genomic_DNA"/>
</dbReference>
<comment type="subcellular location">
    <subcellularLocation>
        <location evidence="1 12">Cell outer membrane</location>
        <topology evidence="1 12">Multi-pass membrane protein</topology>
    </subcellularLocation>
</comment>
<evidence type="ECO:0000313" key="19">
    <source>
        <dbReference type="Proteomes" id="UP000005341"/>
    </source>
</evidence>
<dbReference type="AlphaFoldDB" id="A0A828PKY6"/>
<sequence>MIVIKLRFNLSIAALCVLQYNSALAQEQMQLDTVIVKDGIQQQKISEIKKSAKQLAKQQVQDSRDLVRYETGVTVVETGRMGSSGYAVRGVDENRVAITVDGLHQAETLSSQGFKELFEGYGNFNNTRNSVEIETLKQATIRKGADSVRVGSGALGGAVMFETKDARDFLTEKDYHFGYKTGYSSADNQKANSLTFAGRYKNFDILALKTWRDGHELENYDYKTADGSVQGKEREKADPYSIKKDSTLIKFGYSPSDNHRFSVVADLYEKKNRGHDFSYNLKPTTYINVDEYELRHTNDKSKRQNYAFVYENFSANPLWDTLKLTYSTQKIKNRARTDDYCDGSHCKETENLAGLQLKDGKVVDRDGNQPNLGVDELGLTTITDSKGTYTEGVNLVRAYWFDCSVFDCNKSVTAYYKDYSNNITSEEVALTKTYTDEKGRKFATLDPKSKFKSILLPGSKGYTENIYTERDLDTDTKQLNLDLTKSFSLLGQEHSLEYGGSYSRTEKKMVNRGGFGATSNTQWWTKRFLGMRNNFFKGTEEVITCKNATGSDQWNGLICPNEDTFSFLIPVEAKNGSLYFADNLKANDYLSFDIGYRYDDISYKPKYVAGQTAKIPDDMLQGLFVPLPDRPTKEQIRQNAEENIKYLSRNVKYQKHSYSLAATADPFSFLRVQVKYANGFRAPTSDELYFTFKHPDFTVLPNVDLKSERAETKEAALTLHGDLGFITTSYFKTDYDNFIDLKYLGPKNLMNAFGGSATARPYQIYQNVNRQEARVNGLEISSKLNFGQLWQALEGFNASYKYTYQKGKMEGNLPLNAIQPRTSVFGLGYAHPEDKFGVDVYVTRVSAKKAEDTYNMYHSEEKAKDSYLKWRSDAYTLLDMIAYVKPWKNVTLQAGVYNLQNRKYLTWESVRSIRPFGTSNLINQATGKGLNRFTAPGRNFKLTAEVTF</sequence>
<dbReference type="GO" id="GO:0009279">
    <property type="term" value="C:cell outer membrane"/>
    <property type="evidence" value="ECO:0007669"/>
    <property type="project" value="UniProtKB-SubCell"/>
</dbReference>
<evidence type="ECO:0000256" key="8">
    <source>
        <dbReference type="ARBA" id="ARBA00023077"/>
    </source>
</evidence>
<keyword evidence="8 14" id="KW-0798">TonB box</keyword>
<evidence type="ECO:0000256" key="14">
    <source>
        <dbReference type="RuleBase" id="RU003357"/>
    </source>
</evidence>
<reference evidence="18 19" key="1">
    <citation type="journal article" date="2010" name="J. Bacteriol.">
        <title>Comparative genomic characterization of Actinobacillus pleuropneumoniae.</title>
        <authorList>
            <person name="Xu Z."/>
            <person name="Chen X."/>
            <person name="Li L."/>
            <person name="Li T."/>
            <person name="Wang S."/>
            <person name="Chen H."/>
            <person name="Zhou R."/>
        </authorList>
    </citation>
    <scope>NUCLEOTIDE SEQUENCE [LARGE SCALE GENOMIC DNA]</scope>
    <source>
        <strain evidence="18 19">Femo</strain>
    </source>
</reference>
<dbReference type="InterPro" id="IPR012910">
    <property type="entry name" value="Plug_dom"/>
</dbReference>
<dbReference type="PROSITE" id="PS01156">
    <property type="entry name" value="TONB_DEPENDENT_REC_2"/>
    <property type="match status" value="1"/>
</dbReference>
<evidence type="ECO:0000256" key="7">
    <source>
        <dbReference type="ARBA" id="ARBA00022737"/>
    </source>
</evidence>
<feature type="signal peptide" evidence="15">
    <location>
        <begin position="1"/>
        <end position="25"/>
    </location>
</feature>
<keyword evidence="4 12" id="KW-1134">Transmembrane beta strand</keyword>
<dbReference type="NCBIfam" id="TIGR01786">
    <property type="entry name" value="TonB-hemlactrns"/>
    <property type="match status" value="1"/>
</dbReference>
<accession>A0A828PKY6</accession>
<proteinExistence type="inferred from homology"/>
<evidence type="ECO:0000256" key="15">
    <source>
        <dbReference type="SAM" id="SignalP"/>
    </source>
</evidence>
<dbReference type="Proteomes" id="UP000005341">
    <property type="component" value="Unassembled WGS sequence"/>
</dbReference>
<evidence type="ECO:0000313" key="18">
    <source>
        <dbReference type="EMBL" id="EFM91883.1"/>
    </source>
</evidence>
<dbReference type="GO" id="GO:0044718">
    <property type="term" value="P:siderophore transmembrane transport"/>
    <property type="evidence" value="ECO:0007669"/>
    <property type="project" value="TreeGrafter"/>
</dbReference>
<organism evidence="18 19">
    <name type="scientific">Actinobacillus pleuropneumoniae serovar 6 str. Femo</name>
    <dbReference type="NCBI Taxonomy" id="754256"/>
    <lineage>
        <taxon>Bacteria</taxon>
        <taxon>Pseudomonadati</taxon>
        <taxon>Pseudomonadota</taxon>
        <taxon>Gammaproteobacteria</taxon>
        <taxon>Pasteurellales</taxon>
        <taxon>Pasteurellaceae</taxon>
        <taxon>Actinobacillus</taxon>
    </lineage>
</organism>
<feature type="domain" description="TonB-dependent receptor-like beta-barrel" evidence="16">
    <location>
        <begin position="456"/>
        <end position="899"/>
    </location>
</feature>
<keyword evidence="7" id="KW-0677">Repeat</keyword>
<feature type="short sequence motif" description="TonB C-terminal box" evidence="13">
    <location>
        <begin position="931"/>
        <end position="948"/>
    </location>
</feature>
<keyword evidence="6 15" id="KW-0732">Signal</keyword>